<dbReference type="EnsemblPlants" id="AVESA.00010b.r2.1AG0047420.1">
    <property type="protein sequence ID" value="AVESA.00010b.r2.1AG0047420.1.CDS"/>
    <property type="gene ID" value="AVESA.00010b.r2.1AG0047420"/>
</dbReference>
<reference evidence="1" key="1">
    <citation type="submission" date="2021-05" db="EMBL/GenBank/DDBJ databases">
        <authorList>
            <person name="Scholz U."/>
            <person name="Mascher M."/>
            <person name="Fiebig A."/>
        </authorList>
    </citation>
    <scope>NUCLEOTIDE SEQUENCE [LARGE SCALE GENOMIC DNA]</scope>
</reference>
<proteinExistence type="predicted"/>
<reference evidence="1" key="2">
    <citation type="submission" date="2025-09" db="UniProtKB">
        <authorList>
            <consortium name="EnsemblPlants"/>
        </authorList>
    </citation>
    <scope>IDENTIFICATION</scope>
</reference>
<evidence type="ECO:0000313" key="1">
    <source>
        <dbReference type="EnsemblPlants" id="AVESA.00010b.r2.1AG0047420.1.CDS"/>
    </source>
</evidence>
<organism evidence="1 2">
    <name type="scientific">Avena sativa</name>
    <name type="common">Oat</name>
    <dbReference type="NCBI Taxonomy" id="4498"/>
    <lineage>
        <taxon>Eukaryota</taxon>
        <taxon>Viridiplantae</taxon>
        <taxon>Streptophyta</taxon>
        <taxon>Embryophyta</taxon>
        <taxon>Tracheophyta</taxon>
        <taxon>Spermatophyta</taxon>
        <taxon>Magnoliopsida</taxon>
        <taxon>Liliopsida</taxon>
        <taxon>Poales</taxon>
        <taxon>Poaceae</taxon>
        <taxon>BOP clade</taxon>
        <taxon>Pooideae</taxon>
        <taxon>Poodae</taxon>
        <taxon>Poeae</taxon>
        <taxon>Poeae Chloroplast Group 1 (Aveneae type)</taxon>
        <taxon>Aveninae</taxon>
        <taxon>Avena</taxon>
    </lineage>
</organism>
<dbReference type="Proteomes" id="UP001732700">
    <property type="component" value="Chromosome 1A"/>
</dbReference>
<name>A0ACD5TFX6_AVESA</name>
<evidence type="ECO:0000313" key="2">
    <source>
        <dbReference type="Proteomes" id="UP001732700"/>
    </source>
</evidence>
<sequence length="704" mass="76490">MIWAPGGDGLLGAMNPEGRDNPSVVDSAEASVVLQGNFGAAEDSDMMVVESGGMQGEANSNTVQVQTIAAETVEIFDFATPQHAEAESSEDGQRARFHLPPADSEDGFRVSDLVWAQLEGHPWWPGEIFDPSDASELALKHQKEGNHLVAFFGDGSFAWCDESQLMPFMENCSQMEKQGNSDTFTIAVTNALQELSRRILSAMSCSCLPEDLSDGGMSYLLENSGLKAGVTTSTVNKAEMLKHFSAESLVCYVKSLALSPGKGGDLQDLVIACSQLMSYYRSKGCPEIASFQTGSGWGESGIDSLFTENVMLGETVTNEVQPNHVKPKRGRGRPRKQKPDANLELMENEPIEKKSAKRRRVKRHHGVNPEDLLGDLCSTSAAPIDGSGTTIKVETTDHMQDAYWSGLSLQTIPTHSLKGASGKTRPKRKRRPTWRVSAPSSDLSSPVQNIQPGTFGHNREIQVIKRSIIHVDEKMVHEVKPTALILIFGRSPDLPSEMDLHRMFSLYGPLKETETEVHRNTNTVKVVFKKRVDAERAFSAAGKFVSFGPSLRSFRLVNMPFSLGTTELNCPNLGPEDSGLKIPAPRVSGVTLDSAQVDIVDKADRSESVKKTSVEHTEMVKQAGQNKESPDVFSDDVEAPKQSLVRVDGGVEASAGTMEVDNPDGAQEQTSIPQDLRAQAFTGYVAKQSVEDGYVFQGIGGVKS</sequence>
<keyword evidence="2" id="KW-1185">Reference proteome</keyword>
<protein>
    <submittedName>
        <fullName evidence="1">Uncharacterized protein</fullName>
    </submittedName>
</protein>
<accession>A0ACD5TFX6</accession>